<reference evidence="5" key="2">
    <citation type="submission" date="2020-09" db="EMBL/GenBank/DDBJ databases">
        <authorList>
            <person name="Sun Q."/>
            <person name="Kim S."/>
        </authorList>
    </citation>
    <scope>NUCLEOTIDE SEQUENCE</scope>
    <source>
        <strain evidence="5">KCTC 22169</strain>
    </source>
</reference>
<keyword evidence="6" id="KW-1185">Reference proteome</keyword>
<dbReference type="AlphaFoldDB" id="A0A918K8U6"/>
<organism evidence="5 6">
    <name type="scientific">Saccharospirillum salsuginis</name>
    <dbReference type="NCBI Taxonomy" id="418750"/>
    <lineage>
        <taxon>Bacteria</taxon>
        <taxon>Pseudomonadati</taxon>
        <taxon>Pseudomonadota</taxon>
        <taxon>Gammaproteobacteria</taxon>
        <taxon>Oceanospirillales</taxon>
        <taxon>Saccharospirillaceae</taxon>
        <taxon>Saccharospirillum</taxon>
    </lineage>
</organism>
<dbReference type="SMART" id="SM00999">
    <property type="entry name" value="Aerolysin"/>
    <property type="match status" value="1"/>
</dbReference>
<dbReference type="CDD" id="cd20224">
    <property type="entry name" value="PFM_alpha-toxin-like"/>
    <property type="match status" value="1"/>
</dbReference>
<keyword evidence="3" id="KW-0732">Signal</keyword>
<proteinExistence type="inferred from homology"/>
<gene>
    <name evidence="5" type="ORF">GCM10007392_23000</name>
</gene>
<accession>A0A918K8U6</accession>
<dbReference type="Pfam" id="PF01117">
    <property type="entry name" value="Aerolysin"/>
    <property type="match status" value="1"/>
</dbReference>
<sequence length="425" mass="48132">MTLSSSKATLAFALTGALSFPLAVQAQVNDDIPNYSDKMYGQQDAASLKYSIISDADFHKPLAYLAHYLGYGWCGGTGSQYVGEDFSIYQDNSSQYTLQARYNSNDPYSGGYRSSERLKMQLKNIRFVTNPADLELGEPQVYNRVPIKTVTYEIRNEGNTTDTKVATLTYDETESWSKEENYSFSETIGITNTYEFDLGVMGSKTEINAEFSATQGWSETNGETTTVSQSAQYRAEMPPRTKREITITFFKQTADIPYTSQMYMDYDLTYENFLRWGGNARTDHPTDRPWEVYTFGERNGFNAAEDVLDQYLHRQINGYSQWDWDWMINEFGAGSIRWALGNITKRKYGAPMNGKFTAVDASQYNITAGPAVPLDSISKHEQPSERIRRSTDSGDVTLVNVENYDWENRVTNVNLTVEGALQQSM</sequence>
<evidence type="ECO:0000259" key="4">
    <source>
        <dbReference type="SMART" id="SM00999"/>
    </source>
</evidence>
<evidence type="ECO:0000313" key="5">
    <source>
        <dbReference type="EMBL" id="GGX54899.1"/>
    </source>
</evidence>
<comment type="caution">
    <text evidence="5">The sequence shown here is derived from an EMBL/GenBank/DDBJ whole genome shotgun (WGS) entry which is preliminary data.</text>
</comment>
<feature type="signal peptide" evidence="3">
    <location>
        <begin position="1"/>
        <end position="26"/>
    </location>
</feature>
<dbReference type="Gene3D" id="3.30.412.10">
    <property type="entry name" value="Proaerolysin, chain A, domain 2"/>
    <property type="match status" value="1"/>
</dbReference>
<comment type="similarity">
    <text evidence="1">Belongs to the aerolysin family.</text>
</comment>
<dbReference type="Proteomes" id="UP000626148">
    <property type="component" value="Unassembled WGS sequence"/>
</dbReference>
<evidence type="ECO:0000256" key="1">
    <source>
        <dbReference type="ARBA" id="ARBA00009831"/>
    </source>
</evidence>
<dbReference type="InterPro" id="IPR055267">
    <property type="entry name" value="Aerolysin-like_C"/>
</dbReference>
<dbReference type="SUPFAM" id="SSF56973">
    <property type="entry name" value="Aerolisin/ETX pore-forming domain"/>
    <property type="match status" value="1"/>
</dbReference>
<evidence type="ECO:0000256" key="2">
    <source>
        <dbReference type="ARBA" id="ARBA00023157"/>
    </source>
</evidence>
<evidence type="ECO:0000313" key="6">
    <source>
        <dbReference type="Proteomes" id="UP000626148"/>
    </source>
</evidence>
<name>A0A918K8U6_9GAMM</name>
<dbReference type="RefSeq" id="WP_189608686.1">
    <property type="nucleotide sequence ID" value="NZ_BMXR01000005.1"/>
</dbReference>
<dbReference type="EMBL" id="BMXR01000005">
    <property type="protein sequence ID" value="GGX54899.1"/>
    <property type="molecule type" value="Genomic_DNA"/>
</dbReference>
<feature type="domain" description="Aerolysin-like C-terminal" evidence="4">
    <location>
        <begin position="43"/>
        <end position="408"/>
    </location>
</feature>
<dbReference type="PRINTS" id="PR00754">
    <property type="entry name" value="AEROLYSIN"/>
</dbReference>
<dbReference type="Gene3D" id="2.170.15.10">
    <property type="entry name" value="Proaerolysin, chain A, domain 3"/>
    <property type="match status" value="1"/>
</dbReference>
<dbReference type="InterPro" id="IPR005830">
    <property type="entry name" value="Aerolysn"/>
</dbReference>
<keyword evidence="2" id="KW-1015">Disulfide bond</keyword>
<reference evidence="5" key="1">
    <citation type="journal article" date="2014" name="Int. J. Syst. Evol. Microbiol.">
        <title>Complete genome sequence of Corynebacterium casei LMG S-19264T (=DSM 44701T), isolated from a smear-ripened cheese.</title>
        <authorList>
            <consortium name="US DOE Joint Genome Institute (JGI-PGF)"/>
            <person name="Walter F."/>
            <person name="Albersmeier A."/>
            <person name="Kalinowski J."/>
            <person name="Ruckert C."/>
        </authorList>
    </citation>
    <scope>NUCLEOTIDE SEQUENCE</scope>
    <source>
        <strain evidence="5">KCTC 22169</strain>
    </source>
</reference>
<evidence type="ECO:0000256" key="3">
    <source>
        <dbReference type="SAM" id="SignalP"/>
    </source>
</evidence>
<feature type="chain" id="PRO_5036920172" description="Aerolysin-like C-terminal domain-containing protein" evidence="3">
    <location>
        <begin position="27"/>
        <end position="425"/>
    </location>
</feature>
<protein>
    <recommendedName>
        <fullName evidence="4">Aerolysin-like C-terminal domain-containing protein</fullName>
    </recommendedName>
</protein>
<dbReference type="GO" id="GO:0005576">
    <property type="term" value="C:extracellular region"/>
    <property type="evidence" value="ECO:0007669"/>
    <property type="project" value="InterPro"/>
</dbReference>